<feature type="domain" description="Chromosomal replication initiator DnaA C-terminal" evidence="13">
    <location>
        <begin position="394"/>
        <end position="463"/>
    </location>
</feature>
<accession>A0A562SVI4</accession>
<evidence type="ECO:0000256" key="10">
    <source>
        <dbReference type="RuleBase" id="RU000577"/>
    </source>
</evidence>
<feature type="region of interest" description="Domain IV, binds dsDNA" evidence="8">
    <location>
        <begin position="366"/>
        <end position="486"/>
    </location>
</feature>
<dbReference type="AlphaFoldDB" id="A0A562SVI4"/>
<keyword evidence="5 8" id="KW-0067">ATP-binding</keyword>
<feature type="domain" description="AAA+ ATPase" evidence="12">
    <location>
        <begin position="180"/>
        <end position="301"/>
    </location>
</feature>
<dbReference type="PRINTS" id="PR00051">
    <property type="entry name" value="DNAA"/>
</dbReference>
<dbReference type="InterPro" id="IPR013159">
    <property type="entry name" value="DnaA_C"/>
</dbReference>
<feature type="binding site" evidence="8">
    <location>
        <position position="195"/>
    </location>
    <ligand>
        <name>ATP</name>
        <dbReference type="ChEBI" id="CHEBI:30616"/>
    </ligand>
</feature>
<dbReference type="PANTHER" id="PTHR30050:SF2">
    <property type="entry name" value="CHROMOSOMAL REPLICATION INITIATOR PROTEIN DNAA"/>
    <property type="match status" value="1"/>
</dbReference>
<dbReference type="GO" id="GO:0005886">
    <property type="term" value="C:plasma membrane"/>
    <property type="evidence" value="ECO:0007669"/>
    <property type="project" value="TreeGrafter"/>
</dbReference>
<dbReference type="SMART" id="SM00382">
    <property type="entry name" value="AAA"/>
    <property type="match status" value="1"/>
</dbReference>
<feature type="binding site" evidence="8">
    <location>
        <position position="193"/>
    </location>
    <ligand>
        <name>ATP</name>
        <dbReference type="ChEBI" id="CHEBI:30616"/>
    </ligand>
</feature>
<evidence type="ECO:0000256" key="11">
    <source>
        <dbReference type="RuleBase" id="RU004227"/>
    </source>
</evidence>
<dbReference type="EMBL" id="VLLF01000007">
    <property type="protein sequence ID" value="TWI84700.1"/>
    <property type="molecule type" value="Genomic_DNA"/>
</dbReference>
<evidence type="ECO:0000256" key="1">
    <source>
        <dbReference type="ARBA" id="ARBA00006583"/>
    </source>
</evidence>
<proteinExistence type="inferred from homology"/>
<feature type="binding site" evidence="8">
    <location>
        <position position="191"/>
    </location>
    <ligand>
        <name>ATP</name>
        <dbReference type="ChEBI" id="CHEBI:30616"/>
    </ligand>
</feature>
<keyword evidence="15" id="KW-1185">Reference proteome</keyword>
<sequence length="486" mass="54270">MQLQRSTGSDRWDRVKTKLRAELGDDAFFNWFGRVNLEENDGATVKLSVPTRFLKNWIQSNYNDRLVGLWQRECGNVDRIELVVRGALRPRPNFCAGPVFGSHSIPGEHANANRPHQTIATLRSGLRRASATDIAKNAAADLVQGAPLNSKFTFDTFVEGNSNGLAYSAAQEIARNDASELDVLFVRGGVGSGKTHLLQAAAAAARARGKKVMYLTAEYFMYQFVPALRTRMFNAIRSSLDTLDVLLIDDIQLLHGKQLPQDFQKTVEMLLAAPARIIVASDREPSDLVTVSSELVEKLSGGLTASIQPADFDLRKEILQARLRAAQRHYPSFELPDAVVNYIARFVVSSGRDLEGAMNRLLAQSQLTKQAVTLDIAEKTLHDLVGTLETRSVKIEDIQQTVCKHYHVARADLLSSWRARTIVKPRQIAMYLSKVMTSRSLPEIGRRFGNRDHTTVLHAVRKVEKQIKTDKGLQQEVELLKRLVHP</sequence>
<dbReference type="InterPro" id="IPR010921">
    <property type="entry name" value="Trp_repressor/repl_initiator"/>
</dbReference>
<evidence type="ECO:0000259" key="13">
    <source>
        <dbReference type="SMART" id="SM00760"/>
    </source>
</evidence>
<dbReference type="GO" id="GO:0006270">
    <property type="term" value="P:DNA replication initiation"/>
    <property type="evidence" value="ECO:0007669"/>
    <property type="project" value="UniProtKB-UniRule"/>
</dbReference>
<dbReference type="CDD" id="cd06571">
    <property type="entry name" value="Bac_DnaA_C"/>
    <property type="match status" value="1"/>
</dbReference>
<dbReference type="Gene3D" id="1.10.8.60">
    <property type="match status" value="1"/>
</dbReference>
<feature type="binding site" evidence="8">
    <location>
        <position position="194"/>
    </location>
    <ligand>
        <name>ATP</name>
        <dbReference type="ChEBI" id="CHEBI:30616"/>
    </ligand>
</feature>
<dbReference type="Pfam" id="PF11638">
    <property type="entry name" value="DnaA_N"/>
    <property type="match status" value="1"/>
</dbReference>
<dbReference type="Proteomes" id="UP000320593">
    <property type="component" value="Unassembled WGS sequence"/>
</dbReference>
<comment type="function">
    <text evidence="8 10">Plays an essential role in the initiation and regulation of chromosomal replication. ATP-DnaA binds to the origin of replication (oriC) to initiate formation of the DNA replication initiation complex once per cell cycle. Binds the DnaA box (a 9 base pair repeat at the origin) and separates the double-stranded (ds)DNA. Forms a right-handed helical filament on oriC DNA; dsDNA binds to the exterior of the filament while single-stranded (ss)DNA is stabiized in the filament's interior. The ATP-DnaA-oriC complex binds and stabilizes one strand of the AT-rich DNA unwinding element (DUE), permitting loading of DNA polymerase. After initiation quickly degrades to an ADP-DnaA complex that is not apt for DNA replication. Binds acidic phospholipids.</text>
</comment>
<dbReference type="InterPro" id="IPR018312">
    <property type="entry name" value="Chromosome_initiator_DnaA_CS"/>
</dbReference>
<protein>
    <recommendedName>
        <fullName evidence="8 9">Chromosomal replication initiator protein DnaA</fullName>
    </recommendedName>
</protein>
<dbReference type="InterPro" id="IPR001957">
    <property type="entry name" value="Chromosome_initiator_DnaA"/>
</dbReference>
<keyword evidence="4 8" id="KW-0547">Nucleotide-binding</keyword>
<dbReference type="Gene3D" id="3.30.300.180">
    <property type="match status" value="1"/>
</dbReference>
<dbReference type="InterPro" id="IPR013317">
    <property type="entry name" value="DnaA_dom"/>
</dbReference>
<dbReference type="Pfam" id="PF08299">
    <property type="entry name" value="Bac_DnaA_C"/>
    <property type="match status" value="1"/>
</dbReference>
<evidence type="ECO:0000256" key="9">
    <source>
        <dbReference type="NCBIfam" id="TIGR00362"/>
    </source>
</evidence>
<evidence type="ECO:0000256" key="3">
    <source>
        <dbReference type="ARBA" id="ARBA00022705"/>
    </source>
</evidence>
<comment type="similarity">
    <text evidence="1 8 11">Belongs to the DnaA family.</text>
</comment>
<evidence type="ECO:0000256" key="5">
    <source>
        <dbReference type="ARBA" id="ARBA00022840"/>
    </source>
</evidence>
<dbReference type="SUPFAM" id="SSF52540">
    <property type="entry name" value="P-loop containing nucleoside triphosphate hydrolases"/>
    <property type="match status" value="1"/>
</dbReference>
<organism evidence="14 15">
    <name type="scientific">Roseibium hamelinense</name>
    <dbReference type="NCBI Taxonomy" id="150831"/>
    <lineage>
        <taxon>Bacteria</taxon>
        <taxon>Pseudomonadati</taxon>
        <taxon>Pseudomonadota</taxon>
        <taxon>Alphaproteobacteria</taxon>
        <taxon>Hyphomicrobiales</taxon>
        <taxon>Stappiaceae</taxon>
        <taxon>Roseibium</taxon>
    </lineage>
</organism>
<dbReference type="GO" id="GO:0005737">
    <property type="term" value="C:cytoplasm"/>
    <property type="evidence" value="ECO:0007669"/>
    <property type="project" value="UniProtKB-SubCell"/>
</dbReference>
<name>A0A562SVI4_9HYPH</name>
<dbReference type="GO" id="GO:0006275">
    <property type="term" value="P:regulation of DNA replication"/>
    <property type="evidence" value="ECO:0007669"/>
    <property type="project" value="UniProtKB-UniRule"/>
</dbReference>
<dbReference type="PROSITE" id="PS01008">
    <property type="entry name" value="DNAA"/>
    <property type="match status" value="1"/>
</dbReference>
<evidence type="ECO:0000313" key="14">
    <source>
        <dbReference type="EMBL" id="TWI84700.1"/>
    </source>
</evidence>
<dbReference type="InterPro" id="IPR003593">
    <property type="entry name" value="AAA+_ATPase"/>
</dbReference>
<dbReference type="Gene3D" id="3.40.50.300">
    <property type="entry name" value="P-loop containing nucleotide triphosphate hydrolases"/>
    <property type="match status" value="1"/>
</dbReference>
<evidence type="ECO:0000259" key="12">
    <source>
        <dbReference type="SMART" id="SM00382"/>
    </source>
</evidence>
<gene>
    <name evidence="8" type="primary">dnaA</name>
    <name evidence="14" type="ORF">JM93_03034</name>
</gene>
<feature type="region of interest" description="Domain I, interacts with DnaA modulators" evidence="8">
    <location>
        <begin position="1"/>
        <end position="111"/>
    </location>
</feature>
<dbReference type="GO" id="GO:0003688">
    <property type="term" value="F:DNA replication origin binding"/>
    <property type="evidence" value="ECO:0007669"/>
    <property type="project" value="UniProtKB-UniRule"/>
</dbReference>
<comment type="domain">
    <text evidence="8">Domain I is involved in oligomerization and binding regulators, domain II is flexibile and of varying length in different bacteria, domain III forms the AAA+ region, while domain IV binds dsDNA.</text>
</comment>
<dbReference type="GO" id="GO:0008289">
    <property type="term" value="F:lipid binding"/>
    <property type="evidence" value="ECO:0007669"/>
    <property type="project" value="UniProtKB-KW"/>
</dbReference>
<keyword evidence="7 8" id="KW-0238">DNA-binding</keyword>
<keyword evidence="6 8" id="KW-0446">Lipid-binding</keyword>
<dbReference type="InterPro" id="IPR024633">
    <property type="entry name" value="DnaA_N_dom"/>
</dbReference>
<dbReference type="HAMAP" id="MF_00377">
    <property type="entry name" value="DnaA_bact"/>
    <property type="match status" value="1"/>
</dbReference>
<dbReference type="SMART" id="SM00760">
    <property type="entry name" value="Bac_DnaA_C"/>
    <property type="match status" value="1"/>
</dbReference>
<dbReference type="NCBIfam" id="TIGR00362">
    <property type="entry name" value="DnaA"/>
    <property type="match status" value="1"/>
</dbReference>
<evidence type="ECO:0000256" key="7">
    <source>
        <dbReference type="ARBA" id="ARBA00023125"/>
    </source>
</evidence>
<keyword evidence="2 8" id="KW-0963">Cytoplasm</keyword>
<dbReference type="OrthoDB" id="9807019at2"/>
<dbReference type="InterPro" id="IPR027417">
    <property type="entry name" value="P-loop_NTPase"/>
</dbReference>
<dbReference type="Pfam" id="PF00308">
    <property type="entry name" value="Bac_DnaA"/>
    <property type="match status" value="1"/>
</dbReference>
<comment type="subunit">
    <text evidence="8">Oligomerizes as a right-handed, spiral filament on DNA at oriC.</text>
</comment>
<dbReference type="RefSeq" id="WP_145344828.1">
    <property type="nucleotide sequence ID" value="NZ_SMLY01000054.1"/>
</dbReference>
<evidence type="ECO:0000256" key="8">
    <source>
        <dbReference type="HAMAP-Rule" id="MF_00377"/>
    </source>
</evidence>
<dbReference type="InterPro" id="IPR020591">
    <property type="entry name" value="Chromosome_initiator_DnaA-like"/>
</dbReference>
<comment type="caution">
    <text evidence="8">Lacks conserved residue(s) required for the propagation of feature annotation.</text>
</comment>
<dbReference type="GO" id="GO:0005524">
    <property type="term" value="F:ATP binding"/>
    <property type="evidence" value="ECO:0007669"/>
    <property type="project" value="UniProtKB-UniRule"/>
</dbReference>
<evidence type="ECO:0000313" key="15">
    <source>
        <dbReference type="Proteomes" id="UP000320593"/>
    </source>
</evidence>
<evidence type="ECO:0000256" key="2">
    <source>
        <dbReference type="ARBA" id="ARBA00022490"/>
    </source>
</evidence>
<dbReference type="SUPFAM" id="SSF48295">
    <property type="entry name" value="TrpR-like"/>
    <property type="match status" value="1"/>
</dbReference>
<dbReference type="InterPro" id="IPR038454">
    <property type="entry name" value="DnaA_N_sf"/>
</dbReference>
<comment type="subcellular location">
    <subcellularLocation>
        <location evidence="8">Cytoplasm</location>
    </subcellularLocation>
</comment>
<reference evidence="14 15" key="1">
    <citation type="submission" date="2019-07" db="EMBL/GenBank/DDBJ databases">
        <title>Genomic Encyclopedia of Archaeal and Bacterial Type Strains, Phase II (KMG-II): from individual species to whole genera.</title>
        <authorList>
            <person name="Goeker M."/>
        </authorList>
    </citation>
    <scope>NUCLEOTIDE SEQUENCE [LARGE SCALE GENOMIC DNA]</scope>
    <source>
        <strain evidence="14 15">ATCC BAA-252</strain>
    </source>
</reference>
<dbReference type="Gene3D" id="1.10.1750.10">
    <property type="match status" value="1"/>
</dbReference>
<keyword evidence="3 8" id="KW-0235">DNA replication</keyword>
<comment type="caution">
    <text evidence="14">The sequence shown here is derived from an EMBL/GenBank/DDBJ whole genome shotgun (WGS) entry which is preliminary data.</text>
</comment>
<dbReference type="PANTHER" id="PTHR30050">
    <property type="entry name" value="CHROMOSOMAL REPLICATION INITIATOR PROTEIN DNAA"/>
    <property type="match status" value="1"/>
</dbReference>
<evidence type="ECO:0000256" key="6">
    <source>
        <dbReference type="ARBA" id="ARBA00023121"/>
    </source>
</evidence>
<evidence type="ECO:0000256" key="4">
    <source>
        <dbReference type="ARBA" id="ARBA00022741"/>
    </source>
</evidence>